<evidence type="ECO:0000313" key="3">
    <source>
        <dbReference type="Proteomes" id="UP000050465"/>
    </source>
</evidence>
<dbReference type="AlphaFoldDB" id="A0A0P7YX31"/>
<dbReference type="Gene3D" id="3.40.1460.10">
    <property type="entry name" value="Nuclease A inhibitor-like"/>
    <property type="match status" value="1"/>
</dbReference>
<evidence type="ECO:0000313" key="2">
    <source>
        <dbReference type="EMBL" id="KPQ35696.1"/>
    </source>
</evidence>
<feature type="region of interest" description="Disordered" evidence="1">
    <location>
        <begin position="1"/>
        <end position="21"/>
    </location>
</feature>
<dbReference type="InterPro" id="IPR012489">
    <property type="entry name" value="NucleaseA_inhib-like"/>
</dbReference>
<name>A0A0P7YX31_9CYAN</name>
<dbReference type="Proteomes" id="UP000050465">
    <property type="component" value="Unassembled WGS sequence"/>
</dbReference>
<dbReference type="SUPFAM" id="SSF82602">
    <property type="entry name" value="Nuclease A inhibitor (NuiA)"/>
    <property type="match status" value="1"/>
</dbReference>
<protein>
    <submittedName>
        <fullName evidence="2">Nuclease A inhibitor-like protein</fullName>
    </submittedName>
</protein>
<comment type="caution">
    <text evidence="2">The sequence shown here is derived from an EMBL/GenBank/DDBJ whole genome shotgun (WGS) entry which is preliminary data.</text>
</comment>
<accession>A0A0P7YX31</accession>
<sequence>MRSQPQKDRDEKRSQVSNEAAAKHLKTRLEAACDGLWWSSESDYPVEVVWQATEDDPPTAPETIDEAINEPIKEPISETTLRKLANLPVDSPIQIADVEDFFKRQITPHSWHTAEEKSQCARLSTLKDLLTAALPNLQVYCCGEVEIKAYVIGNAIDGSIAGIKTILVQT</sequence>
<dbReference type="EMBL" id="LJZR01000010">
    <property type="protein sequence ID" value="KPQ35696.1"/>
    <property type="molecule type" value="Genomic_DNA"/>
</dbReference>
<gene>
    <name evidence="2" type="ORF">HLUCCA11_09015</name>
</gene>
<dbReference type="STRING" id="1666911.HLUCCA11_09015"/>
<dbReference type="Pfam" id="PF07924">
    <property type="entry name" value="NuiA"/>
    <property type="match status" value="1"/>
</dbReference>
<dbReference type="InterPro" id="IPR036587">
    <property type="entry name" value="NucleaseA_inhib-like_sf"/>
</dbReference>
<organism evidence="2 3">
    <name type="scientific">Phormidesmis priestleyi Ana</name>
    <dbReference type="NCBI Taxonomy" id="1666911"/>
    <lineage>
        <taxon>Bacteria</taxon>
        <taxon>Bacillati</taxon>
        <taxon>Cyanobacteriota</taxon>
        <taxon>Cyanophyceae</taxon>
        <taxon>Leptolyngbyales</taxon>
        <taxon>Leptolyngbyaceae</taxon>
        <taxon>Phormidesmis</taxon>
    </lineage>
</organism>
<reference evidence="2 3" key="1">
    <citation type="submission" date="2015-09" db="EMBL/GenBank/DDBJ databases">
        <title>Identification and resolution of microdiversity through metagenomic sequencing of parallel consortia.</title>
        <authorList>
            <person name="Nelson W.C."/>
            <person name="Romine M.F."/>
            <person name="Lindemann S.R."/>
        </authorList>
    </citation>
    <scope>NUCLEOTIDE SEQUENCE [LARGE SCALE GENOMIC DNA]</scope>
    <source>
        <strain evidence="2">Ana</strain>
    </source>
</reference>
<proteinExistence type="predicted"/>
<evidence type="ECO:0000256" key="1">
    <source>
        <dbReference type="SAM" id="MobiDB-lite"/>
    </source>
</evidence>
<feature type="compositionally biased region" description="Basic and acidic residues" evidence="1">
    <location>
        <begin position="1"/>
        <end position="14"/>
    </location>
</feature>